<dbReference type="RefSeq" id="WP_058298678.1">
    <property type="nucleotide sequence ID" value="NZ_FMAU01000002.1"/>
</dbReference>
<keyword evidence="3" id="KW-1185">Reference proteome</keyword>
<dbReference type="Proteomes" id="UP000181997">
    <property type="component" value="Unassembled WGS sequence"/>
</dbReference>
<feature type="transmembrane region" description="Helical" evidence="1">
    <location>
        <begin position="206"/>
        <end position="225"/>
    </location>
</feature>
<keyword evidence="1" id="KW-1133">Transmembrane helix</keyword>
<accession>A0A0V8HK52</accession>
<feature type="transmembrane region" description="Helical" evidence="1">
    <location>
        <begin position="232"/>
        <end position="253"/>
    </location>
</feature>
<evidence type="ECO:0000313" key="3">
    <source>
        <dbReference type="Proteomes" id="UP000181997"/>
    </source>
</evidence>
<keyword evidence="1" id="KW-0472">Membrane</keyword>
<gene>
    <name evidence="2" type="ORF">GA0061094_2588</name>
</gene>
<dbReference type="AlphaFoldDB" id="A0A0V8HK52"/>
<feature type="transmembrane region" description="Helical" evidence="1">
    <location>
        <begin position="35"/>
        <end position="53"/>
    </location>
</feature>
<feature type="transmembrane region" description="Helical" evidence="1">
    <location>
        <begin position="9"/>
        <end position="29"/>
    </location>
</feature>
<dbReference type="PROSITE" id="PS51257">
    <property type="entry name" value="PROKAR_LIPOPROTEIN"/>
    <property type="match status" value="1"/>
</dbReference>
<feature type="transmembrane region" description="Helical" evidence="1">
    <location>
        <begin position="259"/>
        <end position="287"/>
    </location>
</feature>
<name>A0A0V8HK52_9BACI</name>
<dbReference type="EMBL" id="FMAU01000002">
    <property type="protein sequence ID" value="SCC11439.1"/>
    <property type="molecule type" value="Genomic_DNA"/>
</dbReference>
<proteinExistence type="predicted"/>
<evidence type="ECO:0000256" key="1">
    <source>
        <dbReference type="SAM" id="Phobius"/>
    </source>
</evidence>
<feature type="transmembrane region" description="Helical" evidence="1">
    <location>
        <begin position="113"/>
        <end position="133"/>
    </location>
</feature>
<evidence type="ECO:0000313" key="2">
    <source>
        <dbReference type="EMBL" id="SCC11439.1"/>
    </source>
</evidence>
<feature type="transmembrane region" description="Helical" evidence="1">
    <location>
        <begin position="145"/>
        <end position="168"/>
    </location>
</feature>
<dbReference type="Pfam" id="PF14158">
    <property type="entry name" value="YndJ"/>
    <property type="match status" value="1"/>
</dbReference>
<feature type="transmembrane region" description="Helical" evidence="1">
    <location>
        <begin position="83"/>
        <end position="101"/>
    </location>
</feature>
<organism evidence="2 3">
    <name type="scientific">[Bacillus] enclensis</name>
    <dbReference type="NCBI Taxonomy" id="1402860"/>
    <lineage>
        <taxon>Bacteria</taxon>
        <taxon>Bacillati</taxon>
        <taxon>Bacillota</taxon>
        <taxon>Bacilli</taxon>
        <taxon>Bacillales</taxon>
        <taxon>Bacillaceae</taxon>
        <taxon>Rossellomorea</taxon>
    </lineage>
</organism>
<reference evidence="3" key="1">
    <citation type="submission" date="2016-08" db="EMBL/GenBank/DDBJ databases">
        <authorList>
            <person name="Varghese N."/>
            <person name="Submissions Spin"/>
        </authorList>
    </citation>
    <scope>NUCLEOTIDE SEQUENCE [LARGE SCALE GENOMIC DNA]</scope>
    <source>
        <strain evidence="3">SGD-1123</strain>
    </source>
</reference>
<feature type="transmembrane region" description="Helical" evidence="1">
    <location>
        <begin position="60"/>
        <end position="77"/>
    </location>
</feature>
<keyword evidence="1" id="KW-0812">Transmembrane</keyword>
<feature type="transmembrane region" description="Helical" evidence="1">
    <location>
        <begin position="180"/>
        <end position="200"/>
    </location>
</feature>
<dbReference type="InterPro" id="IPR025450">
    <property type="entry name" value="YndJ-like"/>
</dbReference>
<protein>
    <submittedName>
        <fullName evidence="2">YndJ-like protein</fullName>
    </submittedName>
</protein>
<sequence>MKVHLLRSLVNPITLAGVVLFTISCVLVTDQPHMLMLTAAQLILVPVVLLQIIEFSRLNRVVTWIAMLSVFLLQFVSWSGGKLLLSIIYVGFTLLIASNGLKRFFRRGFTNWAEISIDVGLMYLFIGGLWFFAYINGVDTGFGPLITWLTAIHFHYSAFLLPVSLGLFGRIHESPMYRWIVPAILAGPMLVAIGITFWPILEVLSVLVYIVAIYSLIGLSFRTRFASRLQAFLIRISYSALGVTILFSMLYALNSAFGFLYVSIGFMLLFHGLVNCILFGLAGVIGWGVSPPSSRQETCTFPVSRIKGGVQWTGKKHPGLVDDLKDFVDVDSLPHSIVHFYEHTEEYQLTASVKWASWFKPMAWCFKLISARMQQLNLPLSSKSTVMTGEILQVDPDLDGREQPRVWVRKVDQSTVFAAIYSRHETDGRTFMNIALPLPYSSMVGILQLKEFNGSLILTSEGKGDPGVYLAAGDILFKLPLSEHFLIQETSQGSLAASHNMKIFGMHFLNIEYMIYPRV</sequence>
<dbReference type="OrthoDB" id="2614436at2"/>